<keyword evidence="1" id="KW-0812">Transmembrane</keyword>
<feature type="domain" description="DUF1707" evidence="2">
    <location>
        <begin position="6"/>
        <end position="58"/>
    </location>
</feature>
<dbReference type="STRING" id="1848.SAMN05443637_12720"/>
<dbReference type="PANTHER" id="PTHR40763:SF5">
    <property type="entry name" value="MEMBRANE PROTEIN"/>
    <property type="match status" value="1"/>
</dbReference>
<dbReference type="PANTHER" id="PTHR40763">
    <property type="entry name" value="MEMBRANE PROTEIN-RELATED"/>
    <property type="match status" value="1"/>
</dbReference>
<gene>
    <name evidence="3" type="ORF">SAMN05443637_12720</name>
</gene>
<accession>A0A1M7ACB5</accession>
<evidence type="ECO:0000256" key="1">
    <source>
        <dbReference type="SAM" id="Phobius"/>
    </source>
</evidence>
<dbReference type="InterPro" id="IPR012551">
    <property type="entry name" value="DUF1707_SHOCT-like"/>
</dbReference>
<dbReference type="AlphaFoldDB" id="A0A1M7ACB5"/>
<name>A0A1M7ACB5_PSETH</name>
<keyword evidence="1" id="KW-0472">Membrane</keyword>
<keyword evidence="1" id="KW-1133">Transmembrane helix</keyword>
<keyword evidence="4" id="KW-1185">Reference proteome</keyword>
<proteinExistence type="predicted"/>
<feature type="transmembrane region" description="Helical" evidence="1">
    <location>
        <begin position="87"/>
        <end position="107"/>
    </location>
</feature>
<feature type="transmembrane region" description="Helical" evidence="1">
    <location>
        <begin position="113"/>
        <end position="132"/>
    </location>
</feature>
<evidence type="ECO:0000313" key="4">
    <source>
        <dbReference type="Proteomes" id="UP000184363"/>
    </source>
</evidence>
<protein>
    <recommendedName>
        <fullName evidence="2">DUF1707 domain-containing protein</fullName>
    </recommendedName>
</protein>
<sequence length="146" mass="15570">MADDDVRIGDAEREQAVQQLRGHVGSGRLDLSEFEQRIDAVYQARTRGELAAVFADLPAPAPAPAPVAKALSRSAPPALLRTWPAAWAQWLSVGVLTLVIWAATSLAAGHPLYFWPMWVVGPWGLGLLLGGVTGTGPRCARRSAAH</sequence>
<dbReference type="EMBL" id="FRAP01000027">
    <property type="protein sequence ID" value="SHL40189.1"/>
    <property type="molecule type" value="Genomic_DNA"/>
</dbReference>
<dbReference type="OrthoDB" id="3534574at2"/>
<organism evidence="3 4">
    <name type="scientific">Pseudonocardia thermophila</name>
    <dbReference type="NCBI Taxonomy" id="1848"/>
    <lineage>
        <taxon>Bacteria</taxon>
        <taxon>Bacillati</taxon>
        <taxon>Actinomycetota</taxon>
        <taxon>Actinomycetes</taxon>
        <taxon>Pseudonocardiales</taxon>
        <taxon>Pseudonocardiaceae</taxon>
        <taxon>Pseudonocardia</taxon>
    </lineage>
</organism>
<dbReference type="Proteomes" id="UP000184363">
    <property type="component" value="Unassembled WGS sequence"/>
</dbReference>
<dbReference type="Pfam" id="PF08044">
    <property type="entry name" value="DUF1707"/>
    <property type="match status" value="1"/>
</dbReference>
<evidence type="ECO:0000259" key="2">
    <source>
        <dbReference type="Pfam" id="PF08044"/>
    </source>
</evidence>
<reference evidence="3 4" key="1">
    <citation type="submission" date="2016-11" db="EMBL/GenBank/DDBJ databases">
        <authorList>
            <person name="Jaros S."/>
            <person name="Januszkiewicz K."/>
            <person name="Wedrychowicz H."/>
        </authorList>
    </citation>
    <scope>NUCLEOTIDE SEQUENCE [LARGE SCALE GENOMIC DNA]</scope>
    <source>
        <strain evidence="3 4">DSM 43832</strain>
    </source>
</reference>
<evidence type="ECO:0000313" key="3">
    <source>
        <dbReference type="EMBL" id="SHL40189.1"/>
    </source>
</evidence>
<dbReference type="RefSeq" id="WP_073460187.1">
    <property type="nucleotide sequence ID" value="NZ_FRAP01000027.1"/>
</dbReference>